<dbReference type="CDD" id="cd05403">
    <property type="entry name" value="NT_KNTase_like"/>
    <property type="match status" value="1"/>
</dbReference>
<protein>
    <submittedName>
        <fullName evidence="2">Nucleotidyltransferase domain-containing protein</fullName>
        <ecNumber evidence="2">2.7.7.-</ecNumber>
    </submittedName>
</protein>
<accession>A0A5Q2N722</accession>
<dbReference type="KEGG" id="hcv:FTV88_2247"/>
<dbReference type="AlphaFoldDB" id="A0A5Q2N722"/>
<sequence length="53" mass="5993">MKREQEKLKYGLKNSVLESIINILSQRPKIEKAILYGSRAKGNFKNGSDIDVA</sequence>
<evidence type="ECO:0000259" key="1">
    <source>
        <dbReference type="Pfam" id="PF18765"/>
    </source>
</evidence>
<reference evidence="3" key="1">
    <citation type="submission" date="2019-11" db="EMBL/GenBank/DDBJ databases">
        <title>Genome sequence of Heliorestis convoluta strain HH, an alkaliphilic and minimalistic phototrophic bacterium from a soda lake in Egypt.</title>
        <authorList>
            <person name="Dewey E.D."/>
            <person name="Stokes L.M."/>
            <person name="Burchell B.M."/>
            <person name="Shaffer K.N."/>
            <person name="Huntington A.M."/>
            <person name="Baker J.M."/>
            <person name="Nadendla S."/>
            <person name="Giglio M.G."/>
            <person name="Touchman J.W."/>
            <person name="Blankenship R.E."/>
            <person name="Madigan M.T."/>
            <person name="Sattley W.M."/>
        </authorList>
    </citation>
    <scope>NUCLEOTIDE SEQUENCE [LARGE SCALE GENOMIC DNA]</scope>
    <source>
        <strain evidence="3">HH</strain>
    </source>
</reference>
<dbReference type="Gene3D" id="3.30.460.10">
    <property type="entry name" value="Beta Polymerase, domain 2"/>
    <property type="match status" value="1"/>
</dbReference>
<organism evidence="2 3">
    <name type="scientific">Heliorestis convoluta</name>
    <dbReference type="NCBI Taxonomy" id="356322"/>
    <lineage>
        <taxon>Bacteria</taxon>
        <taxon>Bacillati</taxon>
        <taxon>Bacillota</taxon>
        <taxon>Clostridia</taxon>
        <taxon>Eubacteriales</taxon>
        <taxon>Heliobacteriaceae</taxon>
        <taxon>Heliorestis</taxon>
    </lineage>
</organism>
<name>A0A5Q2N722_9FIRM</name>
<dbReference type="Pfam" id="PF18765">
    <property type="entry name" value="Polbeta"/>
    <property type="match status" value="1"/>
</dbReference>
<dbReference type="Proteomes" id="UP000366051">
    <property type="component" value="Chromosome"/>
</dbReference>
<dbReference type="InterPro" id="IPR041633">
    <property type="entry name" value="Polbeta"/>
</dbReference>
<dbReference type="InterPro" id="IPR043519">
    <property type="entry name" value="NT_sf"/>
</dbReference>
<proteinExistence type="predicted"/>
<evidence type="ECO:0000313" key="3">
    <source>
        <dbReference type="Proteomes" id="UP000366051"/>
    </source>
</evidence>
<dbReference type="EC" id="2.7.7.-" evidence="2"/>
<dbReference type="SUPFAM" id="SSF81301">
    <property type="entry name" value="Nucleotidyltransferase"/>
    <property type="match status" value="1"/>
</dbReference>
<dbReference type="GO" id="GO:0016779">
    <property type="term" value="F:nucleotidyltransferase activity"/>
    <property type="evidence" value="ECO:0007669"/>
    <property type="project" value="UniProtKB-KW"/>
</dbReference>
<gene>
    <name evidence="2" type="ORF">FTV88_2247</name>
</gene>
<keyword evidence="2" id="KW-0808">Transferase</keyword>
<evidence type="ECO:0000313" key="2">
    <source>
        <dbReference type="EMBL" id="QGG48345.1"/>
    </source>
</evidence>
<dbReference type="RefSeq" id="WP_207707856.1">
    <property type="nucleotide sequence ID" value="NZ_CP045875.1"/>
</dbReference>
<feature type="domain" description="Polymerase beta nucleotidyltransferase" evidence="1">
    <location>
        <begin position="18"/>
        <end position="53"/>
    </location>
</feature>
<dbReference type="EMBL" id="CP045875">
    <property type="protein sequence ID" value="QGG48345.1"/>
    <property type="molecule type" value="Genomic_DNA"/>
</dbReference>
<keyword evidence="2" id="KW-0548">Nucleotidyltransferase</keyword>
<keyword evidence="3" id="KW-1185">Reference proteome</keyword>